<accession>A0A855WXV6</accession>
<dbReference type="GO" id="GO:0009245">
    <property type="term" value="P:lipid A biosynthetic process"/>
    <property type="evidence" value="ECO:0007669"/>
    <property type="project" value="TreeGrafter"/>
</dbReference>
<evidence type="ECO:0000256" key="2">
    <source>
        <dbReference type="PIRSR" id="PIRSR639901-1"/>
    </source>
</evidence>
<evidence type="ECO:0000313" key="6">
    <source>
        <dbReference type="EMBL" id="PWB70251.1"/>
    </source>
</evidence>
<dbReference type="Gene3D" id="3.40.50.2000">
    <property type="entry name" value="Glycogen Phosphorylase B"/>
    <property type="match status" value="1"/>
</dbReference>
<protein>
    <recommendedName>
        <fullName evidence="4">3-deoxy-D-manno-octulosonic acid transferase</fullName>
        <shortName evidence="4">Kdo transferase</shortName>
        <ecNumber evidence="4">2.4.99.12</ecNumber>
    </recommendedName>
    <alternativeName>
        <fullName evidence="4">Lipid IV(A) 3-deoxy-D-manno-octulosonic acid transferase</fullName>
    </alternativeName>
</protein>
<dbReference type="InterPro" id="IPR038107">
    <property type="entry name" value="Glycos_transf_N_sf"/>
</dbReference>
<feature type="site" description="Transition state stabilizer" evidence="3">
    <location>
        <position position="125"/>
    </location>
</feature>
<comment type="function">
    <text evidence="4">Involved in lipopolysaccharide (LPS) biosynthesis. Catalyzes the transfer of 3-deoxy-D-manno-octulosonate (Kdo) residue(s) from CMP-Kdo to lipid IV(A), the tetraacyldisaccharide-1,4'-bisphosphate precursor of lipid A.</text>
</comment>
<feature type="site" description="Transition state stabilizer" evidence="3">
    <location>
        <position position="203"/>
    </location>
</feature>
<comment type="pathway">
    <text evidence="4">Bacterial outer membrane biogenesis; LPS core biosynthesis.</text>
</comment>
<dbReference type="Gene3D" id="3.40.50.11720">
    <property type="entry name" value="3-Deoxy-D-manno-octulosonic-acid transferase, N-terminal domain"/>
    <property type="match status" value="1"/>
</dbReference>
<dbReference type="PANTHER" id="PTHR42755">
    <property type="entry name" value="3-DEOXY-MANNO-OCTULOSONATE CYTIDYLYLTRANSFERASE"/>
    <property type="match status" value="1"/>
</dbReference>
<keyword evidence="4" id="KW-1003">Cell membrane</keyword>
<dbReference type="PANTHER" id="PTHR42755:SF1">
    <property type="entry name" value="3-DEOXY-D-MANNO-OCTULOSONIC ACID TRANSFERASE, MITOCHONDRIAL-RELATED"/>
    <property type="match status" value="1"/>
</dbReference>
<dbReference type="GO" id="GO:0005886">
    <property type="term" value="C:plasma membrane"/>
    <property type="evidence" value="ECO:0007669"/>
    <property type="project" value="UniProtKB-SubCell"/>
</dbReference>
<dbReference type="Pfam" id="PF04413">
    <property type="entry name" value="Glycos_transf_N"/>
    <property type="match status" value="1"/>
</dbReference>
<dbReference type="EC" id="2.4.99.12" evidence="4"/>
<gene>
    <name evidence="6" type="ORF">C3F09_09350</name>
</gene>
<evidence type="ECO:0000256" key="1">
    <source>
        <dbReference type="ARBA" id="ARBA00022679"/>
    </source>
</evidence>
<evidence type="ECO:0000256" key="4">
    <source>
        <dbReference type="RuleBase" id="RU365103"/>
    </source>
</evidence>
<sequence length="414" mass="47096">MMLLYRIFGYIIYCLVYPWGRLRAAFGDEKWRGRLALRGCCGAADIWLHAASVGEVRVISYLVDYLRTERPSLRMHVTVMTRAGYATAKSLFGEHVSVSFLPLDVHFLQIRAAGYIQPKAMVIAETELWPHLIRAISDRSVPIILVNARMTERALRRYLWFRRTFTYLLSRYDRIFAKSEEDRSRFLRLGATPDLCRNAGDMKFDAPLLERSDEKTQEIRESLGVKRDEFLLVAGSTREGEEALLFRMYQSLRSDNTRFRLVIAPRHLDRLGEIEMAAQSLGLRVRRDSVNAERSAEDIVLVDRMGLLNDLYMAADLAFVGGTLVEIGGHNVLEPVWAGTPVLFGPSVSNVREAAEYIAASRFGAQVADAAELEDAIRKYVRREITFRVKTGDDLTHSPTAHVGDHILRKLDRA</sequence>
<reference evidence="6 7" key="1">
    <citation type="journal article" date="2018" name="ISME J.">
        <title>A methanotrophic archaeon couples anaerobic oxidation of methane to Fe(III) reduction.</title>
        <authorList>
            <person name="Cai C."/>
            <person name="Leu A.O."/>
            <person name="Xie G.J."/>
            <person name="Guo J."/>
            <person name="Feng Y."/>
            <person name="Zhao J.X."/>
            <person name="Tyson G.W."/>
            <person name="Yuan Z."/>
            <person name="Hu S."/>
        </authorList>
    </citation>
    <scope>NUCLEOTIDE SEQUENCE [LARGE SCALE GENOMIC DNA]</scope>
    <source>
        <strain evidence="6">FeB_12</strain>
    </source>
</reference>
<dbReference type="UniPathway" id="UPA00958"/>
<dbReference type="GO" id="GO:0043842">
    <property type="term" value="F:Kdo transferase activity"/>
    <property type="evidence" value="ECO:0007669"/>
    <property type="project" value="UniProtKB-EC"/>
</dbReference>
<evidence type="ECO:0000259" key="5">
    <source>
        <dbReference type="Pfam" id="PF04413"/>
    </source>
</evidence>
<keyword evidence="1 4" id="KW-0808">Transferase</keyword>
<keyword evidence="4" id="KW-0448">Lipopolysaccharide biosynthesis</keyword>
<keyword evidence="4" id="KW-0472">Membrane</keyword>
<name>A0A855WXV6_9BACT</name>
<dbReference type="InterPro" id="IPR007507">
    <property type="entry name" value="Glycos_transf_N"/>
</dbReference>
<dbReference type="GO" id="GO:0009244">
    <property type="term" value="P:lipopolysaccharide core region biosynthetic process"/>
    <property type="evidence" value="ECO:0007669"/>
    <property type="project" value="UniProtKB-UniRule"/>
</dbReference>
<feature type="domain" description="3-deoxy-D-manno-octulosonic-acid transferase N-terminal" evidence="5">
    <location>
        <begin position="31"/>
        <end position="206"/>
    </location>
</feature>
<dbReference type="AlphaFoldDB" id="A0A855WXV6"/>
<evidence type="ECO:0000313" key="7">
    <source>
        <dbReference type="Proteomes" id="UP000250918"/>
    </source>
</evidence>
<proteinExistence type="inferred from homology"/>
<dbReference type="EMBL" id="PQAP01000150">
    <property type="protein sequence ID" value="PWB70251.1"/>
    <property type="molecule type" value="Genomic_DNA"/>
</dbReference>
<comment type="catalytic activity">
    <reaction evidence="4">
        <text>lipid IVA (E. coli) + CMP-3-deoxy-beta-D-manno-octulosonate = alpha-Kdo-(2-&gt;6)-lipid IVA (E. coli) + CMP + H(+)</text>
        <dbReference type="Rhea" id="RHEA:28066"/>
        <dbReference type="ChEBI" id="CHEBI:15378"/>
        <dbReference type="ChEBI" id="CHEBI:58603"/>
        <dbReference type="ChEBI" id="CHEBI:60364"/>
        <dbReference type="ChEBI" id="CHEBI:60377"/>
        <dbReference type="ChEBI" id="CHEBI:85987"/>
        <dbReference type="EC" id="2.4.99.12"/>
    </reaction>
</comment>
<comment type="caution">
    <text evidence="6">The sequence shown here is derived from an EMBL/GenBank/DDBJ whole genome shotgun (WGS) entry which is preliminary data.</text>
</comment>
<evidence type="ECO:0000256" key="3">
    <source>
        <dbReference type="PIRSR" id="PIRSR639901-2"/>
    </source>
</evidence>
<comment type="subcellular location">
    <subcellularLocation>
        <location evidence="4">Cell membrane</location>
    </subcellularLocation>
</comment>
<dbReference type="SUPFAM" id="SSF53756">
    <property type="entry name" value="UDP-Glycosyltransferase/glycogen phosphorylase"/>
    <property type="match status" value="1"/>
</dbReference>
<dbReference type="InterPro" id="IPR039901">
    <property type="entry name" value="Kdotransferase"/>
</dbReference>
<dbReference type="Proteomes" id="UP000250918">
    <property type="component" value="Unassembled WGS sequence"/>
</dbReference>
<feature type="active site" description="Proton acceptor" evidence="2">
    <location>
        <position position="55"/>
    </location>
</feature>
<organism evidence="6 7">
    <name type="scientific">candidate division GN15 bacterium</name>
    <dbReference type="NCBI Taxonomy" id="2072418"/>
    <lineage>
        <taxon>Bacteria</taxon>
        <taxon>candidate division GN15</taxon>
    </lineage>
</organism>
<comment type="similarity">
    <text evidence="4">Belongs to the glycosyltransferase group 1 family.</text>
</comment>